<dbReference type="PANTHER" id="PTHR42697:SF1">
    <property type="entry name" value="ENDONUCLEASE 8"/>
    <property type="match status" value="1"/>
</dbReference>
<dbReference type="PANTHER" id="PTHR42697">
    <property type="entry name" value="ENDONUCLEASE 8"/>
    <property type="match status" value="1"/>
</dbReference>
<keyword evidence="5 14" id="KW-0863">Zinc-finger</keyword>
<evidence type="ECO:0000256" key="3">
    <source>
        <dbReference type="ARBA" id="ARBA00022723"/>
    </source>
</evidence>
<keyword evidence="12" id="KW-0326">Glycosidase</keyword>
<evidence type="ECO:0000256" key="14">
    <source>
        <dbReference type="PROSITE-ProRule" id="PRU00391"/>
    </source>
</evidence>
<dbReference type="SUPFAM" id="SSF57716">
    <property type="entry name" value="Glucocorticoid receptor-like (DNA-binding domain)"/>
    <property type="match status" value="1"/>
</dbReference>
<evidence type="ECO:0000313" key="19">
    <source>
        <dbReference type="Proteomes" id="UP000236728"/>
    </source>
</evidence>
<evidence type="ECO:0000256" key="13">
    <source>
        <dbReference type="ARBA" id="ARBA00044632"/>
    </source>
</evidence>
<keyword evidence="8" id="KW-0238">DNA-binding</keyword>
<dbReference type="InterPro" id="IPR035937">
    <property type="entry name" value="FPG_N"/>
</dbReference>
<dbReference type="GO" id="GO:0000703">
    <property type="term" value="F:oxidized pyrimidine nucleobase lesion DNA N-glycosylase activity"/>
    <property type="evidence" value="ECO:0007669"/>
    <property type="project" value="TreeGrafter"/>
</dbReference>
<dbReference type="PROSITE" id="PS51066">
    <property type="entry name" value="ZF_FPG_2"/>
    <property type="match status" value="1"/>
</dbReference>
<keyword evidence="18" id="KW-0540">Nuclease</keyword>
<dbReference type="Pfam" id="PF01149">
    <property type="entry name" value="Fapy_DNA_glyco"/>
    <property type="match status" value="1"/>
</dbReference>
<reference evidence="18 19" key="1">
    <citation type="submission" date="2016-10" db="EMBL/GenBank/DDBJ databases">
        <authorList>
            <person name="de Groot N.N."/>
        </authorList>
    </citation>
    <scope>NUCLEOTIDE SEQUENCE [LARGE SCALE GENOMIC DNA]</scope>
    <source>
        <strain evidence="18 19">DSM 22489</strain>
    </source>
</reference>
<dbReference type="EC" id="4.2.99.18" evidence="2"/>
<comment type="similarity">
    <text evidence="1">Belongs to the FPG family.</text>
</comment>
<dbReference type="GO" id="GO:0006284">
    <property type="term" value="P:base-excision repair"/>
    <property type="evidence" value="ECO:0007669"/>
    <property type="project" value="InterPro"/>
</dbReference>
<evidence type="ECO:0000256" key="12">
    <source>
        <dbReference type="ARBA" id="ARBA00023295"/>
    </source>
</evidence>
<dbReference type="SUPFAM" id="SSF81624">
    <property type="entry name" value="N-terminal domain of MutM-like DNA repair proteins"/>
    <property type="match status" value="1"/>
</dbReference>
<evidence type="ECO:0000256" key="8">
    <source>
        <dbReference type="ARBA" id="ARBA00023125"/>
    </source>
</evidence>
<dbReference type="InterPro" id="IPR010979">
    <property type="entry name" value="Ribosomal_uS13-like_H2TH"/>
</dbReference>
<keyword evidence="11" id="KW-0511">Multifunctional enzyme</keyword>
<dbReference type="Pfam" id="PF06831">
    <property type="entry name" value="H2TH"/>
    <property type="match status" value="1"/>
</dbReference>
<evidence type="ECO:0000256" key="10">
    <source>
        <dbReference type="ARBA" id="ARBA00023239"/>
    </source>
</evidence>
<accession>A0A1H6B2X0</accession>
<dbReference type="InterPro" id="IPR015887">
    <property type="entry name" value="DNA_glyclase_Znf_dom_DNA_BS"/>
</dbReference>
<dbReference type="EMBL" id="FNVA01000006">
    <property type="protein sequence ID" value="SEG54894.1"/>
    <property type="molecule type" value="Genomic_DNA"/>
</dbReference>
<proteinExistence type="inferred from homology"/>
<evidence type="ECO:0000313" key="18">
    <source>
        <dbReference type="EMBL" id="SEG54894.1"/>
    </source>
</evidence>
<evidence type="ECO:0000256" key="6">
    <source>
        <dbReference type="ARBA" id="ARBA00022801"/>
    </source>
</evidence>
<dbReference type="SMART" id="SM00898">
    <property type="entry name" value="Fapy_DNA_glyco"/>
    <property type="match status" value="1"/>
</dbReference>
<keyword evidence="6" id="KW-0378">Hydrolase</keyword>
<evidence type="ECO:0000256" key="11">
    <source>
        <dbReference type="ARBA" id="ARBA00023268"/>
    </source>
</evidence>
<dbReference type="RefSeq" id="WP_103934313.1">
    <property type="nucleotide sequence ID" value="NZ_FNVA01000006.1"/>
</dbReference>
<evidence type="ECO:0000256" key="4">
    <source>
        <dbReference type="ARBA" id="ARBA00022763"/>
    </source>
</evidence>
<dbReference type="Proteomes" id="UP000236728">
    <property type="component" value="Unassembled WGS sequence"/>
</dbReference>
<dbReference type="OrthoDB" id="9800855at2"/>
<feature type="domain" description="FPG-type" evidence="16">
    <location>
        <begin position="270"/>
        <end position="306"/>
    </location>
</feature>
<comment type="catalytic activity">
    <reaction evidence="13">
        <text>2'-deoxyribonucleotide-(2'-deoxyribose 5'-phosphate)-2'-deoxyribonucleotide-DNA = a 3'-end 2'-deoxyribonucleotide-(2,3-dehydro-2,3-deoxyribose 5'-phosphate)-DNA + a 5'-end 5'-phospho-2'-deoxyribonucleoside-DNA + H(+)</text>
        <dbReference type="Rhea" id="RHEA:66592"/>
        <dbReference type="Rhea" id="RHEA-COMP:13180"/>
        <dbReference type="Rhea" id="RHEA-COMP:16897"/>
        <dbReference type="Rhea" id="RHEA-COMP:17067"/>
        <dbReference type="ChEBI" id="CHEBI:15378"/>
        <dbReference type="ChEBI" id="CHEBI:136412"/>
        <dbReference type="ChEBI" id="CHEBI:157695"/>
        <dbReference type="ChEBI" id="CHEBI:167181"/>
        <dbReference type="EC" id="4.2.99.18"/>
    </reaction>
</comment>
<dbReference type="PROSITE" id="PS51068">
    <property type="entry name" value="FPG_CAT"/>
    <property type="match status" value="1"/>
</dbReference>
<evidence type="ECO:0000259" key="16">
    <source>
        <dbReference type="PROSITE" id="PS51066"/>
    </source>
</evidence>
<dbReference type="SMART" id="SM01232">
    <property type="entry name" value="H2TH"/>
    <property type="match status" value="1"/>
</dbReference>
<keyword evidence="7" id="KW-0862">Zinc</keyword>
<evidence type="ECO:0000259" key="17">
    <source>
        <dbReference type="PROSITE" id="PS51068"/>
    </source>
</evidence>
<keyword evidence="19" id="KW-1185">Reference proteome</keyword>
<name>A0A1H6B2X0_9BACT</name>
<sequence length="335" mass="36721">MPEGDTIYRAARALEKALGGRVVTAFETGLAPLARVDDDARIAGRTVDRVEARGKWCLIYFSGRPEWGTSQLTPQNRDVGHPGSGGPIILVTHMLMSGSWHIYRTGEKWWMPRSKMRVAITCGEMQAVAFNVPIAEFHTEHSLARSSQVPKLGPDVLSEGFTVEAGIAAITKQAQQHPEAEVGVTLLNQRVMAGLGNVYKSEVAFAAGVHPFRRMSTVTAREIERMVEASARYMRANVAGDSGSGATGAIVTYAGKRRTTHAMNSGDRLWVYGREGEECRRCGAMVLRRMQGTQVRSTYWCPQCQPWIAAEGQSNEAPEGRAMKRTGPGRRKISC</sequence>
<feature type="compositionally biased region" description="Basic residues" evidence="15">
    <location>
        <begin position="323"/>
        <end position="335"/>
    </location>
</feature>
<evidence type="ECO:0000256" key="1">
    <source>
        <dbReference type="ARBA" id="ARBA00009409"/>
    </source>
</evidence>
<dbReference type="InterPro" id="IPR015886">
    <property type="entry name" value="H2TH_FPG"/>
</dbReference>
<dbReference type="Gene3D" id="3.20.190.10">
    <property type="entry name" value="MutM-like, N-terminal"/>
    <property type="match status" value="1"/>
</dbReference>
<evidence type="ECO:0000256" key="15">
    <source>
        <dbReference type="SAM" id="MobiDB-lite"/>
    </source>
</evidence>
<gene>
    <name evidence="18" type="ORF">SAMN05421819_3452</name>
</gene>
<dbReference type="InterPro" id="IPR000214">
    <property type="entry name" value="Znf_DNA_glyclase/AP_lyase"/>
</dbReference>
<dbReference type="SUPFAM" id="SSF46946">
    <property type="entry name" value="S13-like H2TH domain"/>
    <property type="match status" value="1"/>
</dbReference>
<keyword evidence="10 18" id="KW-0456">Lyase</keyword>
<evidence type="ECO:0000256" key="7">
    <source>
        <dbReference type="ARBA" id="ARBA00022833"/>
    </source>
</evidence>
<protein>
    <recommendedName>
        <fullName evidence="2">DNA-(apurinic or apyrimidinic site) lyase</fullName>
        <ecNumber evidence="2">4.2.99.18</ecNumber>
    </recommendedName>
</protein>
<keyword evidence="4" id="KW-0227">DNA damage</keyword>
<dbReference type="GO" id="GO:0140078">
    <property type="term" value="F:class I DNA-(apurinic or apyrimidinic site) endonuclease activity"/>
    <property type="evidence" value="ECO:0007669"/>
    <property type="project" value="UniProtKB-EC"/>
</dbReference>
<dbReference type="PROSITE" id="PS01242">
    <property type="entry name" value="ZF_FPG_1"/>
    <property type="match status" value="1"/>
</dbReference>
<dbReference type="GO" id="GO:0008270">
    <property type="term" value="F:zinc ion binding"/>
    <property type="evidence" value="ECO:0007669"/>
    <property type="project" value="UniProtKB-KW"/>
</dbReference>
<dbReference type="AlphaFoldDB" id="A0A1H6B2X0"/>
<evidence type="ECO:0000256" key="9">
    <source>
        <dbReference type="ARBA" id="ARBA00023204"/>
    </source>
</evidence>
<feature type="domain" description="Formamidopyrimidine-DNA glycosylase catalytic" evidence="17">
    <location>
        <begin position="2"/>
        <end position="116"/>
    </location>
</feature>
<evidence type="ECO:0000256" key="2">
    <source>
        <dbReference type="ARBA" id="ARBA00012720"/>
    </source>
</evidence>
<feature type="region of interest" description="Disordered" evidence="15">
    <location>
        <begin position="313"/>
        <end position="335"/>
    </location>
</feature>
<dbReference type="Gene3D" id="1.10.8.50">
    <property type="match status" value="1"/>
</dbReference>
<keyword evidence="9" id="KW-0234">DNA repair</keyword>
<keyword evidence="18" id="KW-0255">Endonuclease</keyword>
<keyword evidence="3" id="KW-0479">Metal-binding</keyword>
<dbReference type="GO" id="GO:0003684">
    <property type="term" value="F:damaged DNA binding"/>
    <property type="evidence" value="ECO:0007669"/>
    <property type="project" value="InterPro"/>
</dbReference>
<organism evidence="18 19">
    <name type="scientific">Bryocella elongata</name>
    <dbReference type="NCBI Taxonomy" id="863522"/>
    <lineage>
        <taxon>Bacteria</taxon>
        <taxon>Pseudomonadati</taxon>
        <taxon>Acidobacteriota</taxon>
        <taxon>Terriglobia</taxon>
        <taxon>Terriglobales</taxon>
        <taxon>Acidobacteriaceae</taxon>
        <taxon>Bryocella</taxon>
    </lineage>
</organism>
<evidence type="ECO:0000256" key="5">
    <source>
        <dbReference type="ARBA" id="ARBA00022771"/>
    </source>
</evidence>
<dbReference type="InterPro" id="IPR012319">
    <property type="entry name" value="FPG_cat"/>
</dbReference>